<sequence>MVARTLLQFFHWYYPDGGHLWRELAEKSSDLARMGITDVWLPPAYKGAAGGFSVGYDTYDLFDLGEFDQKGSVATKYGDRSALEHATRALKDNGLRVIHDVVFNHKMGADEKERVHLRRVNPDNRTEIDDDTFEALAYTRFTFPGRKGRHSEFVWDMKCFSGVDHVEDPDEDGIFRLVNEYGDGEWNTEVDQENGNFDYLMGADVEFRNRAVYEELKFWGRWLAEQVPVDGFRLDAAKHIPAWFFRDWVGHMRETVDRELFVVAEYWHPDMDALKTYLELVDQQLMLFDVALHHSFHRAAREGEGFDLRTLFDGSLVSSEPDHAVTLVDNHDTQPLQALEAPVEPWFKALAYALILLREQGVPCVFYPDLFGASYTDTGGDGDDHRIEMPAIACLPKLIEARQRFANGGQTDIFDDAGCIAFVRHGTEDAPGCVVVMTNGPDTGKSIELGPDHASTAFVDFLGHRSDEVVTDDKGAAMFPVAGGSVSVWVRKDAV</sequence>
<evidence type="ECO:0000259" key="9">
    <source>
        <dbReference type="SMART" id="SM00642"/>
    </source>
</evidence>
<comment type="similarity">
    <text evidence="2">Belongs to the glycosyl hydrolase 13 family.</text>
</comment>
<comment type="cofactor">
    <cofactor evidence="1">
        <name>Ca(2+)</name>
        <dbReference type="ChEBI" id="CHEBI:29108"/>
    </cofactor>
</comment>
<dbReference type="PIRSF" id="PIRSF001021">
    <property type="entry name" value="Alph-amls_thrmst"/>
    <property type="match status" value="1"/>
</dbReference>
<feature type="active site" description="Nucleophile" evidence="7">
    <location>
        <position position="235"/>
    </location>
</feature>
<dbReference type="Gene3D" id="3.20.20.80">
    <property type="entry name" value="Glycosidases"/>
    <property type="match status" value="1"/>
</dbReference>
<dbReference type="GO" id="GO:0005509">
    <property type="term" value="F:calcium ion binding"/>
    <property type="evidence" value="ECO:0007669"/>
    <property type="project" value="InterPro"/>
</dbReference>
<dbReference type="PANTHER" id="PTHR43447">
    <property type="entry name" value="ALPHA-AMYLASE"/>
    <property type="match status" value="1"/>
</dbReference>
<evidence type="ECO:0000256" key="6">
    <source>
        <dbReference type="ARBA" id="ARBA00023295"/>
    </source>
</evidence>
<dbReference type="NCBIfam" id="NF006968">
    <property type="entry name" value="PRK09441.1-1"/>
    <property type="match status" value="1"/>
</dbReference>
<feature type="binding site" evidence="8">
    <location>
        <position position="204"/>
    </location>
    <ligand>
        <name>Ca(2+)</name>
        <dbReference type="ChEBI" id="CHEBI:29108"/>
        <label>1</label>
    </ligand>
</feature>
<dbReference type="GO" id="GO:0004556">
    <property type="term" value="F:alpha-amylase activity"/>
    <property type="evidence" value="ECO:0007669"/>
    <property type="project" value="UniProtKB-EC"/>
</dbReference>
<dbReference type="InterPro" id="IPR013780">
    <property type="entry name" value="Glyco_hydro_b"/>
</dbReference>
<dbReference type="Pfam" id="PF00128">
    <property type="entry name" value="Alpha-amylase"/>
    <property type="match status" value="1"/>
</dbReference>
<feature type="active site" description="Proton donor" evidence="7">
    <location>
        <position position="265"/>
    </location>
</feature>
<proteinExistence type="inferred from homology"/>
<gene>
    <name evidence="10" type="ORF">GGQ66_003544</name>
</gene>
<name>A0A7W6P3I6_9HYPH</name>
<evidence type="ECO:0000313" key="11">
    <source>
        <dbReference type="Proteomes" id="UP000584824"/>
    </source>
</evidence>
<reference evidence="10 11" key="1">
    <citation type="submission" date="2020-08" db="EMBL/GenBank/DDBJ databases">
        <title>Genomic Encyclopedia of Type Strains, Phase IV (KMG-IV): sequencing the most valuable type-strain genomes for metagenomic binning, comparative biology and taxonomic classification.</title>
        <authorList>
            <person name="Goeker M."/>
        </authorList>
    </citation>
    <scope>NUCLEOTIDE SEQUENCE [LARGE SCALE GENOMIC DNA]</scope>
    <source>
        <strain evidence="10 11">DSM 26385</strain>
    </source>
</reference>
<dbReference type="InterPro" id="IPR006047">
    <property type="entry name" value="GH13_cat_dom"/>
</dbReference>
<dbReference type="NCBIfam" id="NF006969">
    <property type="entry name" value="PRK09441.1-2"/>
    <property type="match status" value="1"/>
</dbReference>
<dbReference type="InterPro" id="IPR017853">
    <property type="entry name" value="GH"/>
</dbReference>
<dbReference type="EMBL" id="JACIDU010000016">
    <property type="protein sequence ID" value="MBB4104961.1"/>
    <property type="molecule type" value="Genomic_DNA"/>
</dbReference>
<organism evidence="10 11">
    <name type="scientific">Allorhizobium borbori</name>
    <dbReference type="NCBI Taxonomy" id="485907"/>
    <lineage>
        <taxon>Bacteria</taxon>
        <taxon>Pseudomonadati</taxon>
        <taxon>Pseudomonadota</taxon>
        <taxon>Alphaproteobacteria</taxon>
        <taxon>Hyphomicrobiales</taxon>
        <taxon>Rhizobiaceae</taxon>
        <taxon>Rhizobium/Agrobacterium group</taxon>
        <taxon>Allorhizobium</taxon>
    </lineage>
</organism>
<feature type="binding site" evidence="8">
    <location>
        <position position="104"/>
    </location>
    <ligand>
        <name>Ca(2+)</name>
        <dbReference type="ChEBI" id="CHEBI:29108"/>
        <label>1</label>
    </ligand>
</feature>
<evidence type="ECO:0000256" key="5">
    <source>
        <dbReference type="ARBA" id="ARBA00023277"/>
    </source>
</evidence>
<dbReference type="Proteomes" id="UP000584824">
    <property type="component" value="Unassembled WGS sequence"/>
</dbReference>
<keyword evidence="6 10" id="KW-0326">Glycosidase</keyword>
<dbReference type="SUPFAM" id="SSF51445">
    <property type="entry name" value="(Trans)glycosidases"/>
    <property type="match status" value="1"/>
</dbReference>
<keyword evidence="4 10" id="KW-0378">Hydrolase</keyword>
<evidence type="ECO:0000256" key="7">
    <source>
        <dbReference type="PIRSR" id="PIRSR001021-1"/>
    </source>
</evidence>
<feature type="binding site" evidence="8">
    <location>
        <position position="239"/>
    </location>
    <ligand>
        <name>Ca(2+)</name>
        <dbReference type="ChEBI" id="CHEBI:29108"/>
        <label>1</label>
    </ligand>
</feature>
<keyword evidence="5" id="KW-0119">Carbohydrate metabolism</keyword>
<evidence type="ECO:0000256" key="8">
    <source>
        <dbReference type="PIRSR" id="PIRSR001021-2"/>
    </source>
</evidence>
<dbReference type="Gene3D" id="2.40.30.140">
    <property type="match status" value="1"/>
</dbReference>
<feature type="binding site" evidence="8">
    <location>
        <position position="198"/>
    </location>
    <ligand>
        <name>Ca(2+)</name>
        <dbReference type="ChEBI" id="CHEBI:29108"/>
        <label>1</label>
    </ligand>
</feature>
<dbReference type="Pfam" id="PF09154">
    <property type="entry name" value="Alpha-amy_C_pro"/>
    <property type="match status" value="1"/>
</dbReference>
<dbReference type="RefSeq" id="WP_183794036.1">
    <property type="nucleotide sequence ID" value="NZ_JACIDU010000016.1"/>
</dbReference>
<accession>A0A7W6P3I6</accession>
<dbReference type="EC" id="3.2.1.1" evidence="10"/>
<dbReference type="SUPFAM" id="SSF51011">
    <property type="entry name" value="Glycosyl hydrolase domain"/>
    <property type="match status" value="1"/>
</dbReference>
<keyword evidence="3 8" id="KW-0479">Metal-binding</keyword>
<evidence type="ECO:0000256" key="1">
    <source>
        <dbReference type="ARBA" id="ARBA00001913"/>
    </source>
</evidence>
<dbReference type="CDD" id="cd11318">
    <property type="entry name" value="AmyAc_bac_fung_AmyA"/>
    <property type="match status" value="1"/>
</dbReference>
<evidence type="ECO:0000313" key="10">
    <source>
        <dbReference type="EMBL" id="MBB4104961.1"/>
    </source>
</evidence>
<dbReference type="AlphaFoldDB" id="A0A7W6P3I6"/>
<protein>
    <submittedName>
        <fullName evidence="10">Alpha-amylase</fullName>
        <ecNumber evidence="10">3.2.1.1</ecNumber>
    </submittedName>
</protein>
<evidence type="ECO:0000256" key="2">
    <source>
        <dbReference type="ARBA" id="ARBA00008061"/>
    </source>
</evidence>
<dbReference type="Gene3D" id="2.60.40.1180">
    <property type="entry name" value="Golgi alpha-mannosidase II"/>
    <property type="match status" value="1"/>
</dbReference>
<dbReference type="InterPro" id="IPR013776">
    <property type="entry name" value="A-amylase_thermo"/>
</dbReference>
<keyword evidence="11" id="KW-1185">Reference proteome</keyword>
<dbReference type="SMART" id="SM00642">
    <property type="entry name" value="Aamy"/>
    <property type="match status" value="1"/>
</dbReference>
<comment type="caution">
    <text evidence="10">The sequence shown here is derived from an EMBL/GenBank/DDBJ whole genome shotgun (WGS) entry which is preliminary data.</text>
</comment>
<evidence type="ECO:0000256" key="3">
    <source>
        <dbReference type="ARBA" id="ARBA00022723"/>
    </source>
</evidence>
<evidence type="ECO:0000256" key="4">
    <source>
        <dbReference type="ARBA" id="ARBA00022801"/>
    </source>
</evidence>
<dbReference type="InterPro" id="IPR015237">
    <property type="entry name" value="Alpha-amylase_C_pro"/>
</dbReference>
<feature type="domain" description="Glycosyl hydrolase family 13 catalytic" evidence="9">
    <location>
        <begin position="4"/>
        <end position="402"/>
    </location>
</feature>
<dbReference type="GO" id="GO:0005975">
    <property type="term" value="P:carbohydrate metabolic process"/>
    <property type="evidence" value="ECO:0007669"/>
    <property type="project" value="InterPro"/>
</dbReference>
<keyword evidence="8" id="KW-0106">Calcium</keyword>